<feature type="transmembrane region" description="Helical" evidence="5">
    <location>
        <begin position="356"/>
        <end position="380"/>
    </location>
</feature>
<dbReference type="CDD" id="cd06261">
    <property type="entry name" value="TM_PBP2"/>
    <property type="match status" value="1"/>
</dbReference>
<keyword evidence="4 5" id="KW-0472">Membrane</keyword>
<feature type="transmembrane region" description="Helical" evidence="5">
    <location>
        <begin position="224"/>
        <end position="242"/>
    </location>
</feature>
<keyword evidence="5" id="KW-0813">Transport</keyword>
<name>E8R7R9_DESM0</name>
<dbReference type="KEGG" id="dmu:Desmu_1370"/>
<dbReference type="AlphaFoldDB" id="E8R7R9"/>
<accession>E8R7R9</accession>
<dbReference type="SUPFAM" id="SSF161098">
    <property type="entry name" value="MetI-like"/>
    <property type="match status" value="2"/>
</dbReference>
<evidence type="ECO:0000259" key="6">
    <source>
        <dbReference type="PROSITE" id="PS50928"/>
    </source>
</evidence>
<feature type="transmembrane region" description="Helical" evidence="5">
    <location>
        <begin position="53"/>
        <end position="72"/>
    </location>
</feature>
<evidence type="ECO:0000256" key="2">
    <source>
        <dbReference type="ARBA" id="ARBA00022692"/>
    </source>
</evidence>
<dbReference type="STRING" id="765177.Desmu_1370"/>
<feature type="domain" description="ABC transmembrane type-1" evidence="6">
    <location>
        <begin position="11"/>
        <end position="205"/>
    </location>
</feature>
<keyword evidence="3 5" id="KW-1133">Transmembrane helix</keyword>
<feature type="domain" description="ABC transmembrane type-1" evidence="6">
    <location>
        <begin position="294"/>
        <end position="478"/>
    </location>
</feature>
<evidence type="ECO:0000313" key="7">
    <source>
        <dbReference type="EMBL" id="ADV65663.1"/>
    </source>
</evidence>
<feature type="transmembrane region" description="Helical" evidence="5">
    <location>
        <begin position="462"/>
        <end position="482"/>
    </location>
</feature>
<dbReference type="Proteomes" id="UP000001068">
    <property type="component" value="Chromosome"/>
</dbReference>
<evidence type="ECO:0000256" key="1">
    <source>
        <dbReference type="ARBA" id="ARBA00004141"/>
    </source>
</evidence>
<dbReference type="HOGENOM" id="CLU_036171_2_0_2"/>
<dbReference type="Pfam" id="PF00528">
    <property type="entry name" value="BPD_transp_1"/>
    <property type="match status" value="2"/>
</dbReference>
<dbReference type="OrthoDB" id="50379at2157"/>
<evidence type="ECO:0000313" key="8">
    <source>
        <dbReference type="Proteomes" id="UP000001068"/>
    </source>
</evidence>
<dbReference type="eggNOG" id="arCOG00174">
    <property type="taxonomic scope" value="Archaea"/>
</dbReference>
<comment type="subcellular location">
    <subcellularLocation>
        <location evidence="5">Cell membrane</location>
        <topology evidence="5">Multi-pass membrane protein</topology>
    </subcellularLocation>
    <subcellularLocation>
        <location evidence="1">Membrane</location>
        <topology evidence="1">Multi-pass membrane protein</topology>
    </subcellularLocation>
</comment>
<reference evidence="8" key="1">
    <citation type="submission" date="2010-11" db="EMBL/GenBank/DDBJ databases">
        <title>The complete genome of Desulfurococcus mucosus DSM 2162.</title>
        <authorList>
            <consortium name="US DOE Joint Genome Institute (JGI-PGF)"/>
            <person name="Lucas S."/>
            <person name="Copeland A."/>
            <person name="Lapidus A."/>
            <person name="Bruce D."/>
            <person name="Goodwin L."/>
            <person name="Pitluck S."/>
            <person name="Kyrpides N."/>
            <person name="Mavromatis K."/>
            <person name="Pagani I."/>
            <person name="Ivanova N."/>
            <person name="Ovchinnikova G."/>
            <person name="Chertkov O."/>
            <person name="Held B."/>
            <person name="Brettin T."/>
            <person name="Detter J.C."/>
            <person name="Tapia R."/>
            <person name="Han C."/>
            <person name="Land M."/>
            <person name="Hauser L."/>
            <person name="Markowitz V."/>
            <person name="Cheng J.-F."/>
            <person name="Hugenholtz P."/>
            <person name="Woyke T."/>
            <person name="Wu D."/>
            <person name="Wirth R."/>
            <person name="Bilek Y."/>
            <person name="Hader T."/>
            <person name="Klenk H.-P."/>
            <person name="Eisen J.A."/>
        </authorList>
    </citation>
    <scope>NUCLEOTIDE SEQUENCE [LARGE SCALE GENOMIC DNA]</scope>
    <source>
        <strain evidence="8">ATCC 35584 / DSM 2162 / JCM 9187 / O7/1</strain>
    </source>
</reference>
<keyword evidence="2 5" id="KW-0812">Transmembrane</keyword>
<dbReference type="GeneID" id="10154097"/>
<dbReference type="PANTHER" id="PTHR42744">
    <property type="entry name" value="BINDING-PROTEIN-DEPENDENT TRANSPORT SYSTEMS INNER MEMBRANE COMPONENT"/>
    <property type="match status" value="1"/>
</dbReference>
<feature type="transmembrane region" description="Helical" evidence="5">
    <location>
        <begin position="294"/>
        <end position="317"/>
    </location>
</feature>
<dbReference type="GO" id="GO:0005886">
    <property type="term" value="C:plasma membrane"/>
    <property type="evidence" value="ECO:0007669"/>
    <property type="project" value="UniProtKB-SubCell"/>
</dbReference>
<dbReference type="RefSeq" id="WP_013562885.1">
    <property type="nucleotide sequence ID" value="NC_014961.1"/>
</dbReference>
<feature type="transmembrane region" description="Helical" evidence="5">
    <location>
        <begin position="84"/>
        <end position="103"/>
    </location>
</feature>
<evidence type="ECO:0000256" key="3">
    <source>
        <dbReference type="ARBA" id="ARBA00022989"/>
    </source>
</evidence>
<reference evidence="7 8" key="2">
    <citation type="journal article" date="2011" name="Stand. Genomic Sci.">
        <title>Complete genome sequence of Desulfurococcus mucosus type strain (O7/1).</title>
        <authorList>
            <person name="Wirth R."/>
            <person name="Chertkov O."/>
            <person name="Held B."/>
            <person name="Lapidus A."/>
            <person name="Nolan M."/>
            <person name="Lucas S."/>
            <person name="Hammon N."/>
            <person name="Deshpande S."/>
            <person name="Cheng J.F."/>
            <person name="Tapia R."/>
            <person name="Han C."/>
            <person name="Goodwin L."/>
            <person name="Pitluck S."/>
            <person name="Liolios K."/>
            <person name="Ioanna P."/>
            <person name="Ivanova N."/>
            <person name="Mavromatis K."/>
            <person name="Mikhailova N."/>
            <person name="Pati A."/>
            <person name="Chen A."/>
            <person name="Palaniappan K."/>
            <person name="Land M."/>
            <person name="Hauser L."/>
            <person name="Chang Y.J."/>
            <person name="Jeffries C.D."/>
            <person name="Bilek Y."/>
            <person name="Hader T."/>
            <person name="Rohde M."/>
            <person name="Spring S."/>
            <person name="Sikorski J."/>
            <person name="Goker M."/>
            <person name="Woyke T."/>
            <person name="Bristow J."/>
            <person name="Eisen J.A."/>
            <person name="Markowitz V."/>
            <person name="Hugenholtz P."/>
            <person name="Kyrpides N.C."/>
            <person name="Klenk H.P."/>
        </authorList>
    </citation>
    <scope>NUCLEOTIDE SEQUENCE [LARGE SCALE GENOMIC DNA]</scope>
    <source>
        <strain evidence="8">ATCC 35584 / DSM 2162 / JCM 9187 / O7/1</strain>
    </source>
</reference>
<dbReference type="PROSITE" id="PS50928">
    <property type="entry name" value="ABC_TM1"/>
    <property type="match status" value="2"/>
</dbReference>
<evidence type="ECO:0000256" key="5">
    <source>
        <dbReference type="RuleBase" id="RU363032"/>
    </source>
</evidence>
<feature type="transmembrane region" description="Helical" evidence="5">
    <location>
        <begin position="262"/>
        <end position="282"/>
    </location>
</feature>
<feature type="transmembrane region" description="Helical" evidence="5">
    <location>
        <begin position="324"/>
        <end position="344"/>
    </location>
</feature>
<keyword evidence="8" id="KW-1185">Reference proteome</keyword>
<comment type="similarity">
    <text evidence="5">Belongs to the binding-protein-dependent transport system permease family.</text>
</comment>
<proteinExistence type="inferred from homology"/>
<dbReference type="Gene3D" id="1.10.3720.10">
    <property type="entry name" value="MetI-like"/>
    <property type="match status" value="2"/>
</dbReference>
<protein>
    <submittedName>
        <fullName evidence="7">Binding-protein-dependent transport systems inner membrane component</fullName>
    </submittedName>
</protein>
<dbReference type="InterPro" id="IPR035906">
    <property type="entry name" value="MetI-like_sf"/>
</dbReference>
<organism evidence="7 8">
    <name type="scientific">Desulfurococcus mucosus (strain ATCC 35584 / DSM 2162 / JCM 9187 / O7/1)</name>
    <dbReference type="NCBI Taxonomy" id="765177"/>
    <lineage>
        <taxon>Archaea</taxon>
        <taxon>Thermoproteota</taxon>
        <taxon>Thermoprotei</taxon>
        <taxon>Desulfurococcales</taxon>
        <taxon>Desulfurococcaceae</taxon>
        <taxon>Desulfurococcus</taxon>
    </lineage>
</organism>
<feature type="transmembrane region" description="Helical" evidence="5">
    <location>
        <begin position="184"/>
        <end position="204"/>
    </location>
</feature>
<sequence precursor="true">MVDIALLLLASLASLGRMIAAYTVSTLLAISIGVAMARRRLVEEVLLPLLDILQSIPVLGFFPVVFTLLLMLPARQVALEAAAVFLLTTGLLWNMIFGVYSAVKSLDPDILLMADVYGLKAFSRLAYIYVPSARAALAANSIISWAGGWFFLTSVEVIASGPQEYRLLGLGSLIMYLYNEGDTWGFYTAILLLFLMIVSSYLLVFNPAVNTVTRRLMLPASGIIFPYIARLASATWGLLLSLGMRLEARRVATRRWMHRGPAAAGVAVALPTVLLLSHGSLANPLFISSFLSNFLISLARVSAITLLSLVASVALAYLALTRQWGVGIAFIGEVLGSIPAIIWWPLLSPLASPLPWLVSLVVFLQGSFWYEFFNIMLFGVPEVREELMELARVYGVKGFNYFRYILLPSLLPSIASGALSAWGGAWNSTIVAEYFSSGILTVDLGGVGSTLARYVYSGNLEAASLTILLWAVMIVVLDKILWSRIFKLVEKTHAVGE</sequence>
<dbReference type="GO" id="GO:0055085">
    <property type="term" value="P:transmembrane transport"/>
    <property type="evidence" value="ECO:0007669"/>
    <property type="project" value="InterPro"/>
</dbReference>
<evidence type="ECO:0000256" key="4">
    <source>
        <dbReference type="ARBA" id="ARBA00023136"/>
    </source>
</evidence>
<dbReference type="InterPro" id="IPR000515">
    <property type="entry name" value="MetI-like"/>
</dbReference>
<dbReference type="EMBL" id="CP002363">
    <property type="protein sequence ID" value="ADV65663.1"/>
    <property type="molecule type" value="Genomic_DNA"/>
</dbReference>
<gene>
    <name evidence="7" type="ordered locus">Desmu_1370</name>
</gene>
<feature type="transmembrane region" description="Helical" evidence="5">
    <location>
        <begin position="401"/>
        <end position="422"/>
    </location>
</feature>
<dbReference type="PANTHER" id="PTHR42744:SF1">
    <property type="entry name" value="BINDING-PROTEIN-DEPENDENT TRANSPORT SYSTEMS INNER MEMBRANE COMPONENT"/>
    <property type="match status" value="1"/>
</dbReference>